<name>A0AAD0HNC6_BACPU</name>
<dbReference type="AlphaFoldDB" id="A0AAD0HNC6"/>
<protein>
    <submittedName>
        <fullName evidence="1">Uncharacterized protein</fullName>
    </submittedName>
</protein>
<gene>
    <name evidence="1" type="ORF">C5695_10315</name>
</gene>
<reference evidence="1 2" key="1">
    <citation type="submission" date="2018-02" db="EMBL/GenBank/DDBJ databases">
        <title>The complete genome of two Bacillus pumilus strains from Cuatro Cienegas, Coahuila, Mexico.</title>
        <authorList>
            <person name="Zarza E."/>
            <person name="Alcaraz L.D."/>
            <person name="Aguilar-Salinas B."/>
            <person name="Islas A."/>
            <person name="Olmedo-Alvarez G."/>
        </authorList>
    </citation>
    <scope>NUCLEOTIDE SEQUENCE [LARGE SCALE GENOMIC DNA]</scope>
    <source>
        <strain evidence="1 2">145</strain>
    </source>
</reference>
<evidence type="ECO:0000313" key="1">
    <source>
        <dbReference type="EMBL" id="AVM24213.1"/>
    </source>
</evidence>
<accession>A0AAD0HNC6</accession>
<dbReference type="EMBL" id="CP027116">
    <property type="protein sequence ID" value="AVM24213.1"/>
    <property type="molecule type" value="Genomic_DNA"/>
</dbReference>
<organism evidence="1 2">
    <name type="scientific">Bacillus pumilus</name>
    <name type="common">Bacillus mesentericus</name>
    <dbReference type="NCBI Taxonomy" id="1408"/>
    <lineage>
        <taxon>Bacteria</taxon>
        <taxon>Bacillati</taxon>
        <taxon>Bacillota</taxon>
        <taxon>Bacilli</taxon>
        <taxon>Bacillales</taxon>
        <taxon>Bacillaceae</taxon>
        <taxon>Bacillus</taxon>
    </lineage>
</organism>
<sequence>MLWFKKKKKVDCSHKYSLVDYYYTYTPALDIEDIYEIRCDYCSCIRNVDEYTLNKLKDLKLMEV</sequence>
<dbReference type="Proteomes" id="UP000264960">
    <property type="component" value="Chromosome"/>
</dbReference>
<evidence type="ECO:0000313" key="2">
    <source>
        <dbReference type="Proteomes" id="UP000264960"/>
    </source>
</evidence>
<proteinExistence type="predicted"/>